<gene>
    <name evidence="2" type="ORF">TL16_g04546</name>
</gene>
<dbReference type="Gene3D" id="3.30.70.100">
    <property type="match status" value="2"/>
</dbReference>
<dbReference type="GO" id="GO:0003824">
    <property type="term" value="F:catalytic activity"/>
    <property type="evidence" value="ECO:0007669"/>
    <property type="project" value="TreeGrafter"/>
</dbReference>
<dbReference type="InterPro" id="IPR050744">
    <property type="entry name" value="AI-2_Isomerase_LsrG"/>
</dbReference>
<dbReference type="AlphaFoldDB" id="A0A9W7E6H8"/>
<accession>A0A9W7E6H8</accession>
<dbReference type="Proteomes" id="UP001162640">
    <property type="component" value="Unassembled WGS sequence"/>
</dbReference>
<dbReference type="InterPro" id="IPR007138">
    <property type="entry name" value="ABM_dom"/>
</dbReference>
<dbReference type="PANTHER" id="PTHR33336">
    <property type="entry name" value="QUINOL MONOOXYGENASE YGIN-RELATED"/>
    <property type="match status" value="1"/>
</dbReference>
<comment type="caution">
    <text evidence="2">The sequence shown here is derived from an EMBL/GenBank/DDBJ whole genome shotgun (WGS) entry which is preliminary data.</text>
</comment>
<dbReference type="PROSITE" id="PS51725">
    <property type="entry name" value="ABM"/>
    <property type="match status" value="2"/>
</dbReference>
<name>A0A9W7E6H8_9STRA</name>
<dbReference type="SUPFAM" id="SSF54909">
    <property type="entry name" value="Dimeric alpha+beta barrel"/>
    <property type="match status" value="2"/>
</dbReference>
<dbReference type="Pfam" id="PF03992">
    <property type="entry name" value="ABM"/>
    <property type="match status" value="2"/>
</dbReference>
<feature type="domain" description="ABM" evidence="1">
    <location>
        <begin position="8"/>
        <end position="99"/>
    </location>
</feature>
<evidence type="ECO:0000313" key="2">
    <source>
        <dbReference type="EMBL" id="GMH66935.1"/>
    </source>
</evidence>
<dbReference type="InterPro" id="IPR011008">
    <property type="entry name" value="Dimeric_a/b-barrel"/>
</dbReference>
<dbReference type="EMBL" id="BLQM01000126">
    <property type="protein sequence ID" value="GMH66935.1"/>
    <property type="molecule type" value="Genomic_DNA"/>
</dbReference>
<dbReference type="PANTHER" id="PTHR33336:SF3">
    <property type="entry name" value="ABM DOMAIN-CONTAINING PROTEIN"/>
    <property type="match status" value="1"/>
</dbReference>
<proteinExistence type="predicted"/>
<evidence type="ECO:0000259" key="1">
    <source>
        <dbReference type="PROSITE" id="PS51725"/>
    </source>
</evidence>
<sequence>MSSVLTPFCVNVRLCVIPSRRTEFLNVIRSDQEGTLRDEEGSLQFLVMQDTTNENVFYFHEEYQSESAFQAHMAAPHFAPWRAFTLTDPFESPIEVNLYSATGESQPITRESRTALTPDYATTIKYCVWVNLFPKSSVKTSFVDCIAQNKLGTDSNEPNALQYTWGQNSKDDSKYNFFEIYQGEEGFKEHASADHFKTWEEFAGAEPTPFEKDPEVFFARVI</sequence>
<feature type="domain" description="ABM" evidence="1">
    <location>
        <begin position="126"/>
        <end position="218"/>
    </location>
</feature>
<protein>
    <recommendedName>
        <fullName evidence="1">ABM domain-containing protein</fullName>
    </recommendedName>
</protein>
<organism evidence="2 3">
    <name type="scientific">Triparma laevis f. inornata</name>
    <dbReference type="NCBI Taxonomy" id="1714386"/>
    <lineage>
        <taxon>Eukaryota</taxon>
        <taxon>Sar</taxon>
        <taxon>Stramenopiles</taxon>
        <taxon>Ochrophyta</taxon>
        <taxon>Bolidophyceae</taxon>
        <taxon>Parmales</taxon>
        <taxon>Triparmaceae</taxon>
        <taxon>Triparma</taxon>
    </lineage>
</organism>
<evidence type="ECO:0000313" key="3">
    <source>
        <dbReference type="Proteomes" id="UP001162640"/>
    </source>
</evidence>
<reference evidence="3" key="1">
    <citation type="journal article" date="2023" name="Commun. Biol.">
        <title>Genome analysis of Parmales, the sister group of diatoms, reveals the evolutionary specialization of diatoms from phago-mixotrophs to photoautotrophs.</title>
        <authorList>
            <person name="Ban H."/>
            <person name="Sato S."/>
            <person name="Yoshikawa S."/>
            <person name="Yamada K."/>
            <person name="Nakamura Y."/>
            <person name="Ichinomiya M."/>
            <person name="Sato N."/>
            <person name="Blanc-Mathieu R."/>
            <person name="Endo H."/>
            <person name="Kuwata A."/>
            <person name="Ogata H."/>
        </authorList>
    </citation>
    <scope>NUCLEOTIDE SEQUENCE [LARGE SCALE GENOMIC DNA]</scope>
</reference>